<dbReference type="AlphaFoldDB" id="A0A1X7UMS2"/>
<sequence length="90" mass="10025">MAPVFAAFDSVNYRRLLPQHFADCILLPNDVKEAFAQEGFSVSILGNEYNSVAIDKCHEILINRDLKDAITRPGINAINQVALSIPYKGY</sequence>
<dbReference type="InParanoid" id="A0A1X7UMS2"/>
<accession>A0A1X7UMS2</accession>
<evidence type="ECO:0000313" key="1">
    <source>
        <dbReference type="EnsemblMetazoa" id="Aqu2.1.29280_001"/>
    </source>
</evidence>
<name>A0A1X7UMS2_AMPQE</name>
<protein>
    <submittedName>
        <fullName evidence="1">Uncharacterized protein</fullName>
    </submittedName>
</protein>
<dbReference type="EnsemblMetazoa" id="Aqu2.1.29280_001">
    <property type="protein sequence ID" value="Aqu2.1.29280_001"/>
    <property type="gene ID" value="Aqu2.1.29280"/>
</dbReference>
<proteinExistence type="predicted"/>
<reference evidence="1" key="1">
    <citation type="submission" date="2017-05" db="UniProtKB">
        <authorList>
            <consortium name="EnsemblMetazoa"/>
        </authorList>
    </citation>
    <scope>IDENTIFICATION</scope>
</reference>
<organism evidence="1">
    <name type="scientific">Amphimedon queenslandica</name>
    <name type="common">Sponge</name>
    <dbReference type="NCBI Taxonomy" id="400682"/>
    <lineage>
        <taxon>Eukaryota</taxon>
        <taxon>Metazoa</taxon>
        <taxon>Porifera</taxon>
        <taxon>Demospongiae</taxon>
        <taxon>Heteroscleromorpha</taxon>
        <taxon>Haplosclerida</taxon>
        <taxon>Niphatidae</taxon>
        <taxon>Amphimedon</taxon>
    </lineage>
</organism>